<dbReference type="InterPro" id="IPR040893">
    <property type="entry name" value="RADX"/>
</dbReference>
<sequence length="888" mass="99756">MLTAGCISRIKTIAGRDETQEAFTVKVLNIHRYIVDKSFPILDPDFTDAFDIVITDGRYKTKCVLSTALNSLVYENKLRKHSIVSVTECSSLIDEESLDQAVYVILQGIEISDFAPDDEGPEQEIEFCEDATPNETQELPLAASRGYYLPLWNDEDYFGAKWFCDPDLQPSNPITGAITIFDLDSFWKVLPRPFPALIGRVVSKTRLNHYGKATDENRKYPYQAYVELEDRTGTVSVCIWSSFCVLLYNYLQVGDIVAISNYRVTRKFGQRSNAVYNTSAAANIEISVNPTNPTAEVYKLAANELGPVWRLPGVPYRFINRKSLPSYSSGLICDIVGVVMFVSRDSRERKGNRSSFWASKWVHLQDGTSVMPIILHLYASSQPEVFDSIAPGKVLVCARMLLKIEVQDSKHHRFCFITTTRESQLYLLKKPSDVNDKPFAESAAVNEVIRWRQTEDSKQLLRKSSCRGGYYSFPPLPHNLELYKRTFPAESPMNLMTTVNLGFILKELHYREHVRLHVQGVVVAMEFVPAASSKGTSHQTSGEVTCSQLCETLGSSKNSGESSSVRPTSQSSDKSMPLTSGSGADSSSQNDRKKLNTKRNHHMQTRNLKNIADSESKSEDESTAVSVPRRMNPNRKCKKVDQRSPKQVQIKTRGHEVAAESVAPARKRKARKRLAHMPKKVKRKATQKNPKSIDVTEKIGKISKASQPSTSGDEDLLEFSDSVPSSSVKPNKAVKYFPFRILDQSWRHIAADTPQLGLSHHSLHENTLPALCSRGLSDVKVVPRADRQGFVKTDGYWRLMIAGLNRRALINAIFIPQCPARTEDVEGEEPRNGVFLSALATGAFPNWYPVETLLNHASEELTERRKVFVLDVYSHGQDKVEIIINRAY</sequence>
<gene>
    <name evidence="2" type="primary">RADX</name>
    <name evidence="2" type="ORF">OS493_032748</name>
</gene>
<comment type="caution">
    <text evidence="2">The sequence shown here is derived from an EMBL/GenBank/DDBJ whole genome shotgun (WGS) entry which is preliminary data.</text>
</comment>
<dbReference type="Gene3D" id="2.40.50.140">
    <property type="entry name" value="Nucleic acid-binding proteins"/>
    <property type="match status" value="2"/>
</dbReference>
<evidence type="ECO:0000313" key="2">
    <source>
        <dbReference type="EMBL" id="KAJ7382789.1"/>
    </source>
</evidence>
<dbReference type="OrthoDB" id="5965770at2759"/>
<dbReference type="AlphaFoldDB" id="A0A9W9ZKU1"/>
<proteinExistence type="predicted"/>
<feature type="compositionally biased region" description="Basic residues" evidence="1">
    <location>
        <begin position="665"/>
        <end position="686"/>
    </location>
</feature>
<dbReference type="Pfam" id="PF17659">
    <property type="entry name" value="RADX"/>
    <property type="match status" value="1"/>
</dbReference>
<feature type="compositionally biased region" description="Low complexity" evidence="1">
    <location>
        <begin position="555"/>
        <end position="564"/>
    </location>
</feature>
<dbReference type="Proteomes" id="UP001163046">
    <property type="component" value="Unassembled WGS sequence"/>
</dbReference>
<reference evidence="2" key="1">
    <citation type="submission" date="2023-01" db="EMBL/GenBank/DDBJ databases">
        <title>Genome assembly of the deep-sea coral Lophelia pertusa.</title>
        <authorList>
            <person name="Herrera S."/>
            <person name="Cordes E."/>
        </authorList>
    </citation>
    <scope>NUCLEOTIDE SEQUENCE</scope>
    <source>
        <strain evidence="2">USNM1676648</strain>
        <tissue evidence="2">Polyp</tissue>
    </source>
</reference>
<feature type="region of interest" description="Disordered" evidence="1">
    <location>
        <begin position="554"/>
        <end position="722"/>
    </location>
</feature>
<feature type="compositionally biased region" description="Polar residues" evidence="1">
    <location>
        <begin position="565"/>
        <end position="589"/>
    </location>
</feature>
<protein>
    <submittedName>
        <fullName evidence="2">Negative regulation of double-strand break repair via homologous recombination</fullName>
    </submittedName>
</protein>
<keyword evidence="3" id="KW-1185">Reference proteome</keyword>
<dbReference type="InterPro" id="IPR012340">
    <property type="entry name" value="NA-bd_OB-fold"/>
</dbReference>
<dbReference type="GO" id="GO:0003697">
    <property type="term" value="F:single-stranded DNA binding"/>
    <property type="evidence" value="ECO:0007669"/>
    <property type="project" value="InterPro"/>
</dbReference>
<feature type="compositionally biased region" description="Basic residues" evidence="1">
    <location>
        <begin position="595"/>
        <end position="604"/>
    </location>
</feature>
<organism evidence="2 3">
    <name type="scientific">Desmophyllum pertusum</name>
    <dbReference type="NCBI Taxonomy" id="174260"/>
    <lineage>
        <taxon>Eukaryota</taxon>
        <taxon>Metazoa</taxon>
        <taxon>Cnidaria</taxon>
        <taxon>Anthozoa</taxon>
        <taxon>Hexacorallia</taxon>
        <taxon>Scleractinia</taxon>
        <taxon>Caryophylliina</taxon>
        <taxon>Caryophylliidae</taxon>
        <taxon>Desmophyllum</taxon>
    </lineage>
</organism>
<dbReference type="PANTHER" id="PTHR14944">
    <property type="entry name" value="RPA-RELATED PROTEIN RADX"/>
    <property type="match status" value="1"/>
</dbReference>
<dbReference type="PANTHER" id="PTHR14944:SF2">
    <property type="entry name" value="RPA-RELATED PROTEIN RADX"/>
    <property type="match status" value="1"/>
</dbReference>
<name>A0A9W9ZKU1_9CNID</name>
<dbReference type="SUPFAM" id="SSF50249">
    <property type="entry name" value="Nucleic acid-binding proteins"/>
    <property type="match status" value="1"/>
</dbReference>
<accession>A0A9W9ZKU1</accession>
<evidence type="ECO:0000313" key="3">
    <source>
        <dbReference type="Proteomes" id="UP001163046"/>
    </source>
</evidence>
<evidence type="ECO:0000256" key="1">
    <source>
        <dbReference type="SAM" id="MobiDB-lite"/>
    </source>
</evidence>
<dbReference type="EMBL" id="MU825914">
    <property type="protein sequence ID" value="KAJ7382789.1"/>
    <property type="molecule type" value="Genomic_DNA"/>
</dbReference>